<feature type="active site" description="Cysteine persulfide intermediate" evidence="3">
    <location>
        <position position="19"/>
    </location>
</feature>
<dbReference type="InterPro" id="IPR022931">
    <property type="entry name" value="Sulphur_carrier_TusA"/>
</dbReference>
<feature type="domain" description="UPF0033" evidence="4">
    <location>
        <begin position="10"/>
        <end position="79"/>
    </location>
</feature>
<comment type="similarity">
    <text evidence="1 3">Belongs to the sulfur carrier protein TusA family.</text>
</comment>
<evidence type="ECO:0000259" key="4">
    <source>
        <dbReference type="Pfam" id="PF01206"/>
    </source>
</evidence>
<reference evidence="5" key="1">
    <citation type="submission" date="2024-04" db="EMBL/GenBank/DDBJ databases">
        <authorList>
            <person name="Manzano-Marin A."/>
            <person name="Manzano-Marin A."/>
            <person name="Alejandro Manzano Marin A."/>
        </authorList>
    </citation>
    <scope>NUCLEOTIDE SEQUENCE [LARGE SCALE GENOMIC DNA]</scope>
    <source>
        <strain evidence="5">TABTEA</strain>
    </source>
</reference>
<comment type="subunit">
    <text evidence="3">Interacts with IscS.</text>
</comment>
<dbReference type="NCBIfam" id="NF001423">
    <property type="entry name" value="PRK00299.1"/>
    <property type="match status" value="1"/>
</dbReference>
<dbReference type="Gene3D" id="3.30.110.40">
    <property type="entry name" value="TusA-like domain"/>
    <property type="match status" value="1"/>
</dbReference>
<dbReference type="SUPFAM" id="SSF64307">
    <property type="entry name" value="SirA-like"/>
    <property type="match status" value="1"/>
</dbReference>
<gene>
    <name evidence="3 5" type="primary">tusA</name>
    <name evidence="5" type="ORF">PRHACTZTBTEA_506</name>
</gene>
<comment type="subcellular location">
    <subcellularLocation>
        <location evidence="3">Cytoplasm</location>
    </subcellularLocation>
</comment>
<proteinExistence type="inferred from homology"/>
<dbReference type="Pfam" id="PF01206">
    <property type="entry name" value="TusA"/>
    <property type="match status" value="1"/>
</dbReference>
<evidence type="ECO:0000313" key="6">
    <source>
        <dbReference type="Proteomes" id="UP001497533"/>
    </source>
</evidence>
<organism evidence="5 6">
    <name type="scientific">Candidatus Providencia siddallii</name>
    <dbReference type="NCBI Taxonomy" id="1715285"/>
    <lineage>
        <taxon>Bacteria</taxon>
        <taxon>Pseudomonadati</taxon>
        <taxon>Pseudomonadota</taxon>
        <taxon>Gammaproteobacteria</taxon>
        <taxon>Enterobacterales</taxon>
        <taxon>Morganellaceae</taxon>
        <taxon>Providencia</taxon>
    </lineage>
</organism>
<protein>
    <recommendedName>
        <fullName evidence="3">Sulfur carrier protein TusA</fullName>
    </recommendedName>
    <alternativeName>
        <fullName evidence="3">Sulfur mediator TusA</fullName>
    </alternativeName>
    <alternativeName>
        <fullName evidence="3">Sulfur transfer protein TusA</fullName>
    </alternativeName>
    <alternativeName>
        <fullName evidence="3">tRNA 2-thiouridine synthesizing protein A</fullName>
    </alternativeName>
</protein>
<keyword evidence="3" id="KW-0819">tRNA processing</keyword>
<evidence type="ECO:0000256" key="2">
    <source>
        <dbReference type="ARBA" id="ARBA00022490"/>
    </source>
</evidence>
<dbReference type="EMBL" id="OZ034688">
    <property type="protein sequence ID" value="CAL1329422.1"/>
    <property type="molecule type" value="Genomic_DNA"/>
</dbReference>
<evidence type="ECO:0000313" key="5">
    <source>
        <dbReference type="EMBL" id="CAL1329422.1"/>
    </source>
</evidence>
<comment type="pathway">
    <text evidence="3">tRNA modification.</text>
</comment>
<keyword evidence="2 3" id="KW-0963">Cytoplasm</keyword>
<dbReference type="HAMAP" id="MF_00413">
    <property type="entry name" value="Thiourid_synth_A"/>
    <property type="match status" value="1"/>
</dbReference>
<name>A0ABM9NPM1_9GAMM</name>
<dbReference type="Proteomes" id="UP001497533">
    <property type="component" value="Chromosome"/>
</dbReference>
<dbReference type="RefSeq" id="WP_341764885.1">
    <property type="nucleotide sequence ID" value="NZ_OZ034688.1"/>
</dbReference>
<sequence length="81" mass="9612">MCNVYFDITKTLDTSGLRCPELVMLVRKTVRNIKKGDTLLIISDDSTTIYDIPNFCRFMKHELLLIKVKNKPYRYLLRKKK</sequence>
<dbReference type="PANTHER" id="PTHR33279">
    <property type="entry name" value="SULFUR CARRIER PROTEIN YEDF-RELATED"/>
    <property type="match status" value="1"/>
</dbReference>
<dbReference type="InterPro" id="IPR001455">
    <property type="entry name" value="TusA-like"/>
</dbReference>
<dbReference type="PANTHER" id="PTHR33279:SF2">
    <property type="entry name" value="SULFUR CARRIER PROTEIN TUSA"/>
    <property type="match status" value="1"/>
</dbReference>
<accession>A0ABM9NPM1</accession>
<comment type="function">
    <text evidence="3">Sulfur carrier protein involved in sulfur trafficking in the cell. Part of a sulfur-relay system required for 2-thiolation during synthesis of 2-thiouridine of the modified wobble base 5-methylaminomethyl-2-thiouridine (mnm(5)s(2)U) in tRNA. Interacts with IscS and stimulates its cysteine desulfurase activity. Accepts an activated sulfur from IscS, which is then transferred to TusD, and thus determines the direction of sulfur flow from IscS to 2-thiouridine formation. Also appears to be involved in sulfur transfer for the biosynthesis of molybdopterin.</text>
</comment>
<dbReference type="InterPro" id="IPR036868">
    <property type="entry name" value="TusA-like_sf"/>
</dbReference>
<keyword evidence="6" id="KW-1185">Reference proteome</keyword>
<evidence type="ECO:0000256" key="3">
    <source>
        <dbReference type="HAMAP-Rule" id="MF_00413"/>
    </source>
</evidence>
<evidence type="ECO:0000256" key="1">
    <source>
        <dbReference type="ARBA" id="ARBA00008984"/>
    </source>
</evidence>